<comment type="caution">
    <text evidence="3">The sequence shown here is derived from an EMBL/GenBank/DDBJ whole genome shotgun (WGS) entry which is preliminary data.</text>
</comment>
<evidence type="ECO:0000256" key="2">
    <source>
        <dbReference type="SAM" id="Phobius"/>
    </source>
</evidence>
<keyword evidence="2" id="KW-1133">Transmembrane helix</keyword>
<name>A0A840V8H5_9BACT</name>
<dbReference type="EMBL" id="JACHFD010000009">
    <property type="protein sequence ID" value="MBB5351894.1"/>
    <property type="molecule type" value="Genomic_DNA"/>
</dbReference>
<evidence type="ECO:0000313" key="4">
    <source>
        <dbReference type="Proteomes" id="UP000557717"/>
    </source>
</evidence>
<dbReference type="NCBIfam" id="NF038287">
    <property type="entry name" value="Amuc_1100_fam"/>
    <property type="match status" value="1"/>
</dbReference>
<feature type="region of interest" description="Disordered" evidence="1">
    <location>
        <begin position="233"/>
        <end position="294"/>
    </location>
</feature>
<feature type="compositionally biased region" description="Acidic residues" evidence="1">
    <location>
        <begin position="270"/>
        <end position="281"/>
    </location>
</feature>
<dbReference type="Proteomes" id="UP000557717">
    <property type="component" value="Unassembled WGS sequence"/>
</dbReference>
<proteinExistence type="predicted"/>
<organism evidence="3 4">
    <name type="scientific">Haloferula luteola</name>
    <dbReference type="NCBI Taxonomy" id="595692"/>
    <lineage>
        <taxon>Bacteria</taxon>
        <taxon>Pseudomonadati</taxon>
        <taxon>Verrucomicrobiota</taxon>
        <taxon>Verrucomicrobiia</taxon>
        <taxon>Verrucomicrobiales</taxon>
        <taxon>Verrucomicrobiaceae</taxon>
        <taxon>Haloferula</taxon>
    </lineage>
</organism>
<keyword evidence="4" id="KW-1185">Reference proteome</keyword>
<feature type="transmembrane region" description="Helical" evidence="2">
    <location>
        <begin position="7"/>
        <end position="28"/>
    </location>
</feature>
<sequence length="325" mass="35596">MSFQEQKFPIVLGSVTAILTGALVWWGMQSGNRYNEAQTAYNSAVSDIGKVNKWKTPPTDENRRGKEKAVADFAKGVEELQTAFDPYRAAELESIDPTAFSDRLLEATKRVTAKFEQAGTALPPGFYLGFARYTDQLPKGNQTGLLGYELAASEEMFGLLAEAGPSQLLNVYRRPLPEEADREEDLKGKAYRTHSFEVTFSGREKVLREFLSSLANSESHYYVVRTMRVKNERESAPNASDAKFEQPASADAGANESPFGGGGFVFPGEEGSDDAAADEPAAEVTPDEPKDTGEILKQVLGSEDARVFLRIDVLQFLGSKELPKG</sequence>
<dbReference type="AlphaFoldDB" id="A0A840V8H5"/>
<dbReference type="RefSeq" id="WP_184018465.1">
    <property type="nucleotide sequence ID" value="NZ_JACHFD010000009.1"/>
</dbReference>
<gene>
    <name evidence="3" type="ORF">HNR46_002133</name>
</gene>
<keyword evidence="2" id="KW-0472">Membrane</keyword>
<dbReference type="InterPro" id="IPR048049">
    <property type="entry name" value="Amuc_1100-like"/>
</dbReference>
<keyword evidence="2" id="KW-0812">Transmembrane</keyword>
<evidence type="ECO:0000256" key="1">
    <source>
        <dbReference type="SAM" id="MobiDB-lite"/>
    </source>
</evidence>
<accession>A0A840V8H5</accession>
<evidence type="ECO:0000313" key="3">
    <source>
        <dbReference type="EMBL" id="MBB5351894.1"/>
    </source>
</evidence>
<reference evidence="3 4" key="1">
    <citation type="submission" date="2020-08" db="EMBL/GenBank/DDBJ databases">
        <title>Genomic Encyclopedia of Type Strains, Phase IV (KMG-IV): sequencing the most valuable type-strain genomes for metagenomic binning, comparative biology and taxonomic classification.</title>
        <authorList>
            <person name="Goeker M."/>
        </authorList>
    </citation>
    <scope>NUCLEOTIDE SEQUENCE [LARGE SCALE GENOMIC DNA]</scope>
    <source>
        <strain evidence="3 4">YC6886</strain>
    </source>
</reference>
<protein>
    <submittedName>
        <fullName evidence="3">Uncharacterized protein</fullName>
    </submittedName>
</protein>